<comment type="caution">
    <text evidence="2">The sequence shown here is derived from an EMBL/GenBank/DDBJ whole genome shotgun (WGS) entry which is preliminary data.</text>
</comment>
<feature type="chain" id="PRO_5016456856" description="Copper amine oxidase-like protein" evidence="1">
    <location>
        <begin position="24"/>
        <end position="244"/>
    </location>
</feature>
<dbReference type="RefSeq" id="WP_110886820.1">
    <property type="nucleotide sequence ID" value="NZ_QJSX01000007.1"/>
</dbReference>
<dbReference type="AlphaFoldDB" id="A0A318S6T2"/>
<proteinExistence type="predicted"/>
<accession>A0A318S6T2</accession>
<dbReference type="Proteomes" id="UP000248326">
    <property type="component" value="Unassembled WGS sequence"/>
</dbReference>
<sequence length="244" mass="25268">MAVRMKSGVAGALALGMTGIALAASGYSVIVNGQTMPKPAVVIGGETYVPLSALKKLGITGTLKGNALTLSQGGGVPSGTAAGGANQLPALEGCLNETLFNGIWRVKVTSLEAVRAAELANSDTSGWAVTLEMRNGARRATSLMNTGFGAASGASQPALVLPDGNTLAVDEDDFLKPWSKEVLQGGVMTFKLRFSFPKGTTEAQAKALKPTKFILQVNPRLPADLGLSYSVSDPSFRVRLTCRK</sequence>
<dbReference type="OrthoDB" id="65354at2"/>
<keyword evidence="3" id="KW-1185">Reference proteome</keyword>
<evidence type="ECO:0000313" key="3">
    <source>
        <dbReference type="Proteomes" id="UP000248326"/>
    </source>
</evidence>
<dbReference type="EMBL" id="QJSX01000007">
    <property type="protein sequence ID" value="PYE53923.1"/>
    <property type="molecule type" value="Genomic_DNA"/>
</dbReference>
<organism evidence="2 3">
    <name type="scientific">Deinococcus yavapaiensis KR-236</name>
    <dbReference type="NCBI Taxonomy" id="694435"/>
    <lineage>
        <taxon>Bacteria</taxon>
        <taxon>Thermotogati</taxon>
        <taxon>Deinococcota</taxon>
        <taxon>Deinococci</taxon>
        <taxon>Deinococcales</taxon>
        <taxon>Deinococcaceae</taxon>
        <taxon>Deinococcus</taxon>
    </lineage>
</organism>
<protein>
    <recommendedName>
        <fullName evidence="4">Copper amine oxidase-like protein</fullName>
    </recommendedName>
</protein>
<gene>
    <name evidence="2" type="ORF">DES52_107181</name>
</gene>
<name>A0A318S6T2_9DEIO</name>
<reference evidence="2 3" key="1">
    <citation type="submission" date="2018-06" db="EMBL/GenBank/DDBJ databases">
        <title>Genomic Encyclopedia of Type Strains, Phase IV (KMG-IV): sequencing the most valuable type-strain genomes for metagenomic binning, comparative biology and taxonomic classification.</title>
        <authorList>
            <person name="Goeker M."/>
        </authorList>
    </citation>
    <scope>NUCLEOTIDE SEQUENCE [LARGE SCALE GENOMIC DNA]</scope>
    <source>
        <strain evidence="2 3">DSM 18048</strain>
    </source>
</reference>
<evidence type="ECO:0000313" key="2">
    <source>
        <dbReference type="EMBL" id="PYE53923.1"/>
    </source>
</evidence>
<evidence type="ECO:0000256" key="1">
    <source>
        <dbReference type="SAM" id="SignalP"/>
    </source>
</evidence>
<feature type="signal peptide" evidence="1">
    <location>
        <begin position="1"/>
        <end position="23"/>
    </location>
</feature>
<evidence type="ECO:0008006" key="4">
    <source>
        <dbReference type="Google" id="ProtNLM"/>
    </source>
</evidence>
<keyword evidence="1" id="KW-0732">Signal</keyword>